<dbReference type="EMBL" id="LJNI01000168">
    <property type="protein sequence ID" value="KPJ70590.1"/>
    <property type="molecule type" value="Genomic_DNA"/>
</dbReference>
<sequence>MVYALLIFCTMYPASLQKGGMYGYRAPLSHKVDPRCYEESVVRAWVYFTDKGITTDTYSKTLDAVRSSMSSASRERRALRKGVIDYADIPLNRDYVDEVEAHGGLLIEQSKWLNAASFWITREDLDAIASLDFIFKITPVASFRGPGETEIVLQDTTVFGISYQ</sequence>
<proteinExistence type="predicted"/>
<organism evidence="1 2">
    <name type="scientific">candidate division TA06 bacterium DG_78</name>
    <dbReference type="NCBI Taxonomy" id="1703772"/>
    <lineage>
        <taxon>Bacteria</taxon>
        <taxon>Bacteria division TA06</taxon>
    </lineage>
</organism>
<evidence type="ECO:0000313" key="1">
    <source>
        <dbReference type="EMBL" id="KPJ70590.1"/>
    </source>
</evidence>
<dbReference type="AlphaFoldDB" id="A0A0S7Y784"/>
<accession>A0A0S7Y784</accession>
<feature type="non-terminal residue" evidence="1">
    <location>
        <position position="164"/>
    </location>
</feature>
<comment type="caution">
    <text evidence="1">The sequence shown here is derived from an EMBL/GenBank/DDBJ whole genome shotgun (WGS) entry which is preliminary data.</text>
</comment>
<reference evidence="1 2" key="1">
    <citation type="journal article" date="2015" name="Microbiome">
        <title>Genomic resolution of linkages in carbon, nitrogen, and sulfur cycling among widespread estuary sediment bacteria.</title>
        <authorList>
            <person name="Baker B.J."/>
            <person name="Lazar C.S."/>
            <person name="Teske A.P."/>
            <person name="Dick G.J."/>
        </authorList>
    </citation>
    <scope>NUCLEOTIDE SEQUENCE [LARGE SCALE GENOMIC DNA]</scope>
    <source>
        <strain evidence="1">DG_78</strain>
    </source>
</reference>
<gene>
    <name evidence="1" type="ORF">AMJ52_09705</name>
</gene>
<dbReference type="Proteomes" id="UP000051012">
    <property type="component" value="Unassembled WGS sequence"/>
</dbReference>
<protein>
    <submittedName>
        <fullName evidence="1">Uncharacterized protein</fullName>
    </submittedName>
</protein>
<evidence type="ECO:0000313" key="2">
    <source>
        <dbReference type="Proteomes" id="UP000051012"/>
    </source>
</evidence>
<name>A0A0S7Y784_UNCT6</name>